<evidence type="ECO:0000313" key="3">
    <source>
        <dbReference type="Proteomes" id="UP000779900"/>
    </source>
</evidence>
<dbReference type="GO" id="GO:0008236">
    <property type="term" value="F:serine-type peptidase activity"/>
    <property type="evidence" value="ECO:0007669"/>
    <property type="project" value="InterPro"/>
</dbReference>
<dbReference type="AlphaFoldDB" id="A0A938BSD8"/>
<dbReference type="EMBL" id="VGIR01000005">
    <property type="protein sequence ID" value="MBM3330554.1"/>
    <property type="molecule type" value="Genomic_DNA"/>
</dbReference>
<dbReference type="InterPro" id="IPR029045">
    <property type="entry name" value="ClpP/crotonase-like_dom_sf"/>
</dbReference>
<dbReference type="GO" id="GO:0006508">
    <property type="term" value="P:proteolysis"/>
    <property type="evidence" value="ECO:0007669"/>
    <property type="project" value="InterPro"/>
</dbReference>
<dbReference type="PANTHER" id="PTHR32060:SF30">
    <property type="entry name" value="CARBOXY-TERMINAL PROCESSING PROTEASE CTPA"/>
    <property type="match status" value="1"/>
</dbReference>
<accession>A0A938BSD8</accession>
<reference evidence="2" key="1">
    <citation type="submission" date="2019-03" db="EMBL/GenBank/DDBJ databases">
        <title>Lake Tanganyika Metagenome-Assembled Genomes (MAGs).</title>
        <authorList>
            <person name="Tran P."/>
        </authorList>
    </citation>
    <scope>NUCLEOTIDE SEQUENCE</scope>
    <source>
        <strain evidence="2">K_DeepCast_150m_m2_040</strain>
    </source>
</reference>
<proteinExistence type="predicted"/>
<dbReference type="InterPro" id="IPR005151">
    <property type="entry name" value="Tail-specific_protease"/>
</dbReference>
<organism evidence="2 3">
    <name type="scientific">candidate division WOR-3 bacterium</name>
    <dbReference type="NCBI Taxonomy" id="2052148"/>
    <lineage>
        <taxon>Bacteria</taxon>
        <taxon>Bacteria division WOR-3</taxon>
    </lineage>
</organism>
<sequence>MDLRLPAPLQETGRTPSREERLLGLFKVWSVIRYLDPHVELCDMDWSACLAEWIPKVEEAESLLAYARTLRMLTAHLHDNNVFYFFPNLPESQSLPVFFAWVEGKIIVTDVMEHPQISQIAQIGASDSGPDHLIPRSLDPSVPSLQVGDEVVEFDGKTVQELVTEHRLQVSYSTEGAFYQRMCEMLVLGQAGSEVKLVIRRKGVKGQRDKGIESGEAPVSDSGPSIPRSLDPSIPCLSLCLKRTLTREARIAYSARRGESSGYRVLEENVGYMDLGRLASLREFERAFEALRGTNGLIVDIRRHPGFTMQLALASRLSDRPVKSAIYEIRVVSGFDSQEQVVSTGQYDVQPDAKAHYGGPVVVLVNEKTIGSAEDVCIYLKNAGRGTFVGGTTAGCNGNRTWISLPGGGRLWFTGMRVKFGDGSRFQNVGIIPDVQAAPTVEGVRAGRDEILEKGIEVLRSLVHRPSSEASQPEGNDR</sequence>
<dbReference type="Gene3D" id="3.90.226.10">
    <property type="entry name" value="2-enoyl-CoA Hydratase, Chain A, domain 1"/>
    <property type="match status" value="1"/>
</dbReference>
<evidence type="ECO:0000259" key="1">
    <source>
        <dbReference type="SMART" id="SM00245"/>
    </source>
</evidence>
<dbReference type="Pfam" id="PF03572">
    <property type="entry name" value="Peptidase_S41"/>
    <property type="match status" value="1"/>
</dbReference>
<dbReference type="GO" id="GO:0030288">
    <property type="term" value="C:outer membrane-bounded periplasmic space"/>
    <property type="evidence" value="ECO:0007669"/>
    <property type="project" value="TreeGrafter"/>
</dbReference>
<dbReference type="GO" id="GO:0007165">
    <property type="term" value="P:signal transduction"/>
    <property type="evidence" value="ECO:0007669"/>
    <property type="project" value="TreeGrafter"/>
</dbReference>
<name>A0A938BSD8_UNCW3</name>
<gene>
    <name evidence="2" type="ORF">FJY68_01725</name>
</gene>
<dbReference type="GO" id="GO:0004175">
    <property type="term" value="F:endopeptidase activity"/>
    <property type="evidence" value="ECO:0007669"/>
    <property type="project" value="TreeGrafter"/>
</dbReference>
<dbReference type="SUPFAM" id="SSF52096">
    <property type="entry name" value="ClpP/crotonase"/>
    <property type="match status" value="1"/>
</dbReference>
<evidence type="ECO:0000313" key="2">
    <source>
        <dbReference type="EMBL" id="MBM3330554.1"/>
    </source>
</evidence>
<dbReference type="PANTHER" id="PTHR32060">
    <property type="entry name" value="TAIL-SPECIFIC PROTEASE"/>
    <property type="match status" value="1"/>
</dbReference>
<dbReference type="Proteomes" id="UP000779900">
    <property type="component" value="Unassembled WGS sequence"/>
</dbReference>
<protein>
    <recommendedName>
        <fullName evidence="1">Tail specific protease domain-containing protein</fullName>
    </recommendedName>
</protein>
<dbReference type="SMART" id="SM00245">
    <property type="entry name" value="TSPc"/>
    <property type="match status" value="1"/>
</dbReference>
<feature type="domain" description="Tail specific protease" evidence="1">
    <location>
        <begin position="238"/>
        <end position="438"/>
    </location>
</feature>
<comment type="caution">
    <text evidence="2">The sequence shown here is derived from an EMBL/GenBank/DDBJ whole genome shotgun (WGS) entry which is preliminary data.</text>
</comment>